<dbReference type="EMBL" id="KQ982737">
    <property type="protein sequence ID" value="KYQ51423.1"/>
    <property type="molecule type" value="Genomic_DNA"/>
</dbReference>
<evidence type="ECO:0000313" key="1">
    <source>
        <dbReference type="EMBL" id="KYQ51423.1"/>
    </source>
</evidence>
<organism evidence="1 2">
    <name type="scientific">Mycetomoellerius zeteki</name>
    <dbReference type="NCBI Taxonomy" id="64791"/>
    <lineage>
        <taxon>Eukaryota</taxon>
        <taxon>Metazoa</taxon>
        <taxon>Ecdysozoa</taxon>
        <taxon>Arthropoda</taxon>
        <taxon>Hexapoda</taxon>
        <taxon>Insecta</taxon>
        <taxon>Pterygota</taxon>
        <taxon>Neoptera</taxon>
        <taxon>Endopterygota</taxon>
        <taxon>Hymenoptera</taxon>
        <taxon>Apocrita</taxon>
        <taxon>Aculeata</taxon>
        <taxon>Formicoidea</taxon>
        <taxon>Formicidae</taxon>
        <taxon>Myrmicinae</taxon>
        <taxon>Mycetomoellerius</taxon>
    </lineage>
</organism>
<sequence length="79" mass="9069">MHILSAHLTLNATESYLSDTKEMKLSIKRQGGNPRTATFQRYLRDTITSLTCLAEVKSFRKDERKKIGNCPRLPNRNTC</sequence>
<dbReference type="AlphaFoldDB" id="A0A151WU93"/>
<evidence type="ECO:0000313" key="2">
    <source>
        <dbReference type="Proteomes" id="UP000075809"/>
    </source>
</evidence>
<gene>
    <name evidence="1" type="ORF">ALC60_09478</name>
</gene>
<dbReference type="Proteomes" id="UP000075809">
    <property type="component" value="Unassembled WGS sequence"/>
</dbReference>
<accession>A0A151WU93</accession>
<protein>
    <submittedName>
        <fullName evidence="1">Uncharacterized protein</fullName>
    </submittedName>
</protein>
<proteinExistence type="predicted"/>
<name>A0A151WU93_9HYME</name>
<keyword evidence="2" id="KW-1185">Reference proteome</keyword>
<reference evidence="1 2" key="1">
    <citation type="submission" date="2015-09" db="EMBL/GenBank/DDBJ databases">
        <title>Trachymyrmex zeteki WGS genome.</title>
        <authorList>
            <person name="Nygaard S."/>
            <person name="Hu H."/>
            <person name="Boomsma J."/>
            <person name="Zhang G."/>
        </authorList>
    </citation>
    <scope>NUCLEOTIDE SEQUENCE [LARGE SCALE GENOMIC DNA]</scope>
    <source>
        <strain evidence="1">Tzet28-1</strain>
        <tissue evidence="1">Whole body</tissue>
    </source>
</reference>